<organism evidence="3 4">
    <name type="scientific">Armillaria solidipes</name>
    <dbReference type="NCBI Taxonomy" id="1076256"/>
    <lineage>
        <taxon>Eukaryota</taxon>
        <taxon>Fungi</taxon>
        <taxon>Dikarya</taxon>
        <taxon>Basidiomycota</taxon>
        <taxon>Agaricomycotina</taxon>
        <taxon>Agaricomycetes</taxon>
        <taxon>Agaricomycetidae</taxon>
        <taxon>Agaricales</taxon>
        <taxon>Marasmiineae</taxon>
        <taxon>Physalacriaceae</taxon>
        <taxon>Armillaria</taxon>
    </lineage>
</organism>
<dbReference type="InterPro" id="IPR056884">
    <property type="entry name" value="NPHP3-like_N"/>
</dbReference>
<dbReference type="Proteomes" id="UP000218334">
    <property type="component" value="Unassembled WGS sequence"/>
</dbReference>
<dbReference type="PANTHER" id="PTHR10039:SF14">
    <property type="entry name" value="NACHT DOMAIN-CONTAINING PROTEIN"/>
    <property type="match status" value="1"/>
</dbReference>
<dbReference type="AlphaFoldDB" id="A0A2H3BCF9"/>
<gene>
    <name evidence="3" type="ORF">ARMSODRAFT_958216</name>
</gene>
<keyword evidence="1" id="KW-0677">Repeat</keyword>
<dbReference type="EMBL" id="KZ293432">
    <property type="protein sequence ID" value="PBK68559.1"/>
    <property type="molecule type" value="Genomic_DNA"/>
</dbReference>
<feature type="domain" description="Nephrocystin 3-like N-terminal" evidence="2">
    <location>
        <begin position="10"/>
        <end position="194"/>
    </location>
</feature>
<keyword evidence="4" id="KW-1185">Reference proteome</keyword>
<name>A0A2H3BCF9_9AGAR</name>
<accession>A0A2H3BCF9</accession>
<evidence type="ECO:0000313" key="4">
    <source>
        <dbReference type="Proteomes" id="UP000218334"/>
    </source>
</evidence>
<dbReference type="PANTHER" id="PTHR10039">
    <property type="entry name" value="AMELOGENIN"/>
    <property type="match status" value="1"/>
</dbReference>
<dbReference type="SUPFAM" id="SSF52540">
    <property type="entry name" value="P-loop containing nucleoside triphosphate hydrolases"/>
    <property type="match status" value="1"/>
</dbReference>
<evidence type="ECO:0000313" key="3">
    <source>
        <dbReference type="EMBL" id="PBK68559.1"/>
    </source>
</evidence>
<reference evidence="4" key="1">
    <citation type="journal article" date="2017" name="Nat. Ecol. Evol.">
        <title>Genome expansion and lineage-specific genetic innovations in the forest pathogenic fungi Armillaria.</title>
        <authorList>
            <person name="Sipos G."/>
            <person name="Prasanna A.N."/>
            <person name="Walter M.C."/>
            <person name="O'Connor E."/>
            <person name="Balint B."/>
            <person name="Krizsan K."/>
            <person name="Kiss B."/>
            <person name="Hess J."/>
            <person name="Varga T."/>
            <person name="Slot J."/>
            <person name="Riley R."/>
            <person name="Boka B."/>
            <person name="Rigling D."/>
            <person name="Barry K."/>
            <person name="Lee J."/>
            <person name="Mihaltcheva S."/>
            <person name="LaButti K."/>
            <person name="Lipzen A."/>
            <person name="Waldron R."/>
            <person name="Moloney N.M."/>
            <person name="Sperisen C."/>
            <person name="Kredics L."/>
            <person name="Vagvoelgyi C."/>
            <person name="Patrignani A."/>
            <person name="Fitzpatrick D."/>
            <person name="Nagy I."/>
            <person name="Doyle S."/>
            <person name="Anderson J.B."/>
            <person name="Grigoriev I.V."/>
            <person name="Gueldener U."/>
            <person name="Muensterkoetter M."/>
            <person name="Nagy L.G."/>
        </authorList>
    </citation>
    <scope>NUCLEOTIDE SEQUENCE [LARGE SCALE GENOMIC DNA]</scope>
    <source>
        <strain evidence="4">28-4</strain>
    </source>
</reference>
<sequence length="449" mass="49852">MRGTRVQAISQIENWIDRRDGGTFWCRGMAGTGKSSLMATLHKRLTIQASDRLENEGEAGEDDRTSVSARGASLAAFIRYDRNTKPSADKLIPTIAHSLCGLNPSIYPDIRTAISRVVRDNQSVLDMSSSAREQFRLLLQRPLMNIRGPLEDKPSLVIIVDGLDECQVSNEMLAVLAEGFGPDLPFMRLIVSSRPHPDITNAFKAVPPSAQLYLDPLSKDANQDVQTYIRSRFQDIYKKAPALKSRCEALHAVGNFTLQAKGFFIWAVIVCNVIERFPYESSLQRVLDTPSNVTVGSMIYKTALDSIIADKNDNMELKEHILELKQYIRDALVVIVANVATGEPISVPTFKKVVARRRGGLEPFSVLEMLGSVLQVSDKGVIQPVHGTFFDFLQDKEKCGDDWYIDVEQEGPAVHFRLDAVEMGLDLDSPIVQNAYHALFPAAQDSPSC</sequence>
<evidence type="ECO:0000259" key="2">
    <source>
        <dbReference type="Pfam" id="PF24883"/>
    </source>
</evidence>
<evidence type="ECO:0000256" key="1">
    <source>
        <dbReference type="ARBA" id="ARBA00022737"/>
    </source>
</evidence>
<dbReference type="STRING" id="1076256.A0A2H3BCF9"/>
<dbReference type="Gene3D" id="3.40.50.300">
    <property type="entry name" value="P-loop containing nucleotide triphosphate hydrolases"/>
    <property type="match status" value="1"/>
</dbReference>
<dbReference type="InterPro" id="IPR027417">
    <property type="entry name" value="P-loop_NTPase"/>
</dbReference>
<protein>
    <recommendedName>
        <fullName evidence="2">Nephrocystin 3-like N-terminal domain-containing protein</fullName>
    </recommendedName>
</protein>
<proteinExistence type="predicted"/>
<dbReference type="Pfam" id="PF24883">
    <property type="entry name" value="NPHP3_N"/>
    <property type="match status" value="1"/>
</dbReference>